<dbReference type="AlphaFoldDB" id="A0A3B0TKQ7"/>
<dbReference type="Gene3D" id="1.10.790.20">
    <property type="entry name" value="Domain of unknown function DUF1476"/>
    <property type="match status" value="1"/>
</dbReference>
<sequence>MTQFDDRKNAYEKEFARNEEFDFKVTARRNKLLGLWAAGRMGLTGDDADAYAREVITADFEETGDEDVYRKVKGDLEGRDVDISEHQLRREMEDQMAIAREQMTAELKS</sequence>
<gene>
    <name evidence="1" type="ORF">MNBD_ALPHA01-1000</name>
</gene>
<evidence type="ECO:0000313" key="1">
    <source>
        <dbReference type="EMBL" id="VAW07626.1"/>
    </source>
</evidence>
<name>A0A3B0TKQ7_9ZZZZ</name>
<reference evidence="1" key="1">
    <citation type="submission" date="2018-06" db="EMBL/GenBank/DDBJ databases">
        <authorList>
            <person name="Zhirakovskaya E."/>
        </authorList>
    </citation>
    <scope>NUCLEOTIDE SEQUENCE</scope>
</reference>
<accession>A0A3B0TKQ7</accession>
<dbReference type="Pfam" id="PF07345">
    <property type="entry name" value="ATPaseInh_sub_z"/>
    <property type="match status" value="1"/>
</dbReference>
<evidence type="ECO:0008006" key="2">
    <source>
        <dbReference type="Google" id="ProtNLM"/>
    </source>
</evidence>
<dbReference type="PIRSF" id="PIRSF031780">
    <property type="entry name" value="UCP031780"/>
    <property type="match status" value="1"/>
</dbReference>
<dbReference type="InterPro" id="IPR009945">
    <property type="entry name" value="ATPase_inh_sub_z"/>
</dbReference>
<dbReference type="InterPro" id="IPR038293">
    <property type="entry name" value="ATPase_inh_sub_z_sf"/>
</dbReference>
<proteinExistence type="predicted"/>
<organism evidence="1">
    <name type="scientific">hydrothermal vent metagenome</name>
    <dbReference type="NCBI Taxonomy" id="652676"/>
    <lineage>
        <taxon>unclassified sequences</taxon>
        <taxon>metagenomes</taxon>
        <taxon>ecological metagenomes</taxon>
    </lineage>
</organism>
<dbReference type="EMBL" id="UOEJ01000280">
    <property type="protein sequence ID" value="VAW07626.1"/>
    <property type="molecule type" value="Genomic_DNA"/>
</dbReference>
<protein>
    <recommendedName>
        <fullName evidence="2">DUF1476 domain-containing protein</fullName>
    </recommendedName>
</protein>